<reference evidence="3 4" key="1">
    <citation type="submission" date="2019-12" db="EMBL/GenBank/DDBJ databases">
        <title>Whole-genome sequencing of Allorhizobium vitis.</title>
        <authorList>
            <person name="Gan H.M."/>
            <person name="Szegedi E."/>
            <person name="Burr T."/>
            <person name="Savka M.A."/>
        </authorList>
    </citation>
    <scope>NUCLEOTIDE SEQUENCE [LARGE SCALE GENOMIC DNA]</scope>
    <source>
        <strain evidence="3 4">CG516</strain>
    </source>
</reference>
<keyword evidence="2" id="KW-0560">Oxidoreductase</keyword>
<accession>A0A6L6VHV1</accession>
<dbReference type="NCBIfam" id="NF004513">
    <property type="entry name" value="PRK05854.1"/>
    <property type="match status" value="1"/>
</dbReference>
<sequence>MKTKSRWTAADIPPQDGRLIVVTGTGGLAYEAALSLAKAGAGVVLAGRNRIKGEASAQMIRDVIPDAIIRVEELDLADLASVEAFGGRMCDKNQAIDTLINNAAVMMVPRRQVTKDGFEMQFGTNHLGHFALTAHLMPLLRRGHGARVVTVCALAADSAEIDFNDPQCERRYRPMAAYGQSKLANLMFSLGLHRRSRAGRWGIESIAAHPGLSRTDLSGTRGENRDGGENKMPLPLRLLAPFLLQPADQGALPVLFAATAPYAESGSYYGPDGRGERKGFPMPAKIPSAAQNEALVDRLWATSEQLTHVCFQ</sequence>
<dbReference type="InterPro" id="IPR036291">
    <property type="entry name" value="NAD(P)-bd_dom_sf"/>
</dbReference>
<dbReference type="Proteomes" id="UP000477951">
    <property type="component" value="Unassembled WGS sequence"/>
</dbReference>
<dbReference type="InterPro" id="IPR002347">
    <property type="entry name" value="SDR_fam"/>
</dbReference>
<dbReference type="SUPFAM" id="SSF51735">
    <property type="entry name" value="NAD(P)-binding Rossmann-fold domains"/>
    <property type="match status" value="1"/>
</dbReference>
<evidence type="ECO:0000256" key="1">
    <source>
        <dbReference type="ARBA" id="ARBA00006484"/>
    </source>
</evidence>
<comment type="caution">
    <text evidence="3">The sequence shown here is derived from an EMBL/GenBank/DDBJ whole genome shotgun (WGS) entry which is preliminary data.</text>
</comment>
<comment type="similarity">
    <text evidence="1">Belongs to the short-chain dehydrogenases/reductases (SDR) family.</text>
</comment>
<dbReference type="PANTHER" id="PTHR24320">
    <property type="entry name" value="RETINOL DEHYDROGENASE"/>
    <property type="match status" value="1"/>
</dbReference>
<proteinExistence type="inferred from homology"/>
<dbReference type="RefSeq" id="WP_337738801.1">
    <property type="nucleotide sequence ID" value="NZ_WPHR01000029.1"/>
</dbReference>
<dbReference type="Pfam" id="PF00106">
    <property type="entry name" value="adh_short"/>
    <property type="match status" value="1"/>
</dbReference>
<organism evidence="3 4">
    <name type="scientific">Agrobacterium vitis</name>
    <name type="common">Rhizobium vitis</name>
    <dbReference type="NCBI Taxonomy" id="373"/>
    <lineage>
        <taxon>Bacteria</taxon>
        <taxon>Pseudomonadati</taxon>
        <taxon>Pseudomonadota</taxon>
        <taxon>Alphaproteobacteria</taxon>
        <taxon>Hyphomicrobiales</taxon>
        <taxon>Rhizobiaceae</taxon>
        <taxon>Rhizobium/Agrobacterium group</taxon>
        <taxon>Agrobacterium</taxon>
    </lineage>
</organism>
<dbReference type="NCBIfam" id="NF004846">
    <property type="entry name" value="PRK06197.1"/>
    <property type="match status" value="1"/>
</dbReference>
<evidence type="ECO:0000256" key="2">
    <source>
        <dbReference type="ARBA" id="ARBA00023002"/>
    </source>
</evidence>
<dbReference type="PANTHER" id="PTHR24320:SF148">
    <property type="entry name" value="NAD(P)-BINDING ROSSMANN-FOLD SUPERFAMILY PROTEIN"/>
    <property type="match status" value="1"/>
</dbReference>
<dbReference type="CDD" id="cd05327">
    <property type="entry name" value="retinol-DH_like_SDR_c_like"/>
    <property type="match status" value="1"/>
</dbReference>
<protein>
    <submittedName>
        <fullName evidence="3">SDR family NAD(P)-dependent oxidoreductase</fullName>
    </submittedName>
</protein>
<name>A0A6L6VHV1_AGRVI</name>
<dbReference type="AlphaFoldDB" id="A0A6L6VHV1"/>
<dbReference type="EMBL" id="WPHR01000029">
    <property type="protein sequence ID" value="MUZ75410.1"/>
    <property type="molecule type" value="Genomic_DNA"/>
</dbReference>
<dbReference type="GO" id="GO:0016491">
    <property type="term" value="F:oxidoreductase activity"/>
    <property type="evidence" value="ECO:0007669"/>
    <property type="project" value="UniProtKB-KW"/>
</dbReference>
<gene>
    <name evidence="3" type="ORF">GOZ90_22285</name>
</gene>
<dbReference type="Gene3D" id="3.40.50.720">
    <property type="entry name" value="NAD(P)-binding Rossmann-like Domain"/>
    <property type="match status" value="1"/>
</dbReference>
<evidence type="ECO:0000313" key="3">
    <source>
        <dbReference type="EMBL" id="MUZ75410.1"/>
    </source>
</evidence>
<evidence type="ECO:0000313" key="4">
    <source>
        <dbReference type="Proteomes" id="UP000477951"/>
    </source>
</evidence>